<evidence type="ECO:0000313" key="3">
    <source>
        <dbReference type="Proteomes" id="UP000324974"/>
    </source>
</evidence>
<feature type="region of interest" description="Disordered" evidence="1">
    <location>
        <begin position="1"/>
        <end position="29"/>
    </location>
</feature>
<dbReference type="InterPro" id="IPR032427">
    <property type="entry name" value="P22_portal"/>
</dbReference>
<evidence type="ECO:0000256" key="1">
    <source>
        <dbReference type="SAM" id="MobiDB-lite"/>
    </source>
</evidence>
<accession>A0A5C1ANL2</accession>
<evidence type="ECO:0000313" key="2">
    <source>
        <dbReference type="EMBL" id="QEL19332.1"/>
    </source>
</evidence>
<sequence length="713" mass="79851">MKPEADDTAAPQEGDGRAASRRKKKDDEKFLAKARKQFSQAIEADNDNHRQYVEDTTFCSTDDQWDDAVKILRGRDRPTITVNKLNGVIKQIIGDYRQNKLSIKVLPAGQEASVETADILAGLIRNIEAQSNADQAYTNGLDCSARGGFGNWRVMTDYCEDDTFDQDLKVVPIFNPLTVHCDPLAKRITREDARYYFITESVPKEQFEADHPGAKTGAFDGMDADDKANWSGEDTIRIAEHFEKEQYEVRLVAFDTGLVVPIESDEQLQNLIDLGNKVVKERKAVRTRIRWRKMTAFEVLDEKTLPIPFIPIIPCLGEEVNIEGKVYLRSAIFYGKDPQRMLNYWKTVATETVALAPKSRAKGTPAHFQGLEDTWSSSNPTNFALYNPDPEAPGGPEMMPPPTMPVGEMGMANGCAQDIRDTTGLQQASFGEHSNETSGRAIMARQKEGDTATALFLDNLRMAIEFTGRILIAWIPHVYDTERIVRTLDLEGNPKTVTVNQRQHDPITGVTRVLNSLGVGKYDVVVSTGPAQASMRQEWLGTMQALIQADPTIMQKAGDLVVKYVDGPGAEELSERLKKFLPPQVTQEQDENGPPQPPQPSPQEIAQAQAMQAQQQQMQAEQQQKQAEFIAEVKQKQAELQAQQQQAADELAQKQAESQAKMAMEMKQMMMDFMTSQRELDFKHKQLQVDAQLELLKLDAADTTDEIEREVAE</sequence>
<dbReference type="EMBL" id="CP042425">
    <property type="protein sequence ID" value="QEL19332.1"/>
    <property type="molecule type" value="Genomic_DNA"/>
</dbReference>
<proteinExistence type="predicted"/>
<dbReference type="RefSeq" id="WP_149113732.1">
    <property type="nucleotide sequence ID" value="NZ_CP042425.1"/>
</dbReference>
<dbReference type="KEGG" id="lrs:PX52LOC_06400"/>
<dbReference type="AlphaFoldDB" id="A0A5C1ANL2"/>
<feature type="region of interest" description="Disordered" evidence="1">
    <location>
        <begin position="584"/>
        <end position="620"/>
    </location>
</feature>
<gene>
    <name evidence="2" type="ORF">PX52LOC_06400</name>
</gene>
<keyword evidence="3" id="KW-1185">Reference proteome</keyword>
<name>A0A5C1ANL2_9BACT</name>
<protein>
    <recommendedName>
        <fullName evidence="4">Portal protein</fullName>
    </recommendedName>
</protein>
<dbReference type="Pfam" id="PF16510">
    <property type="entry name" value="P22_portal"/>
    <property type="match status" value="1"/>
</dbReference>
<feature type="compositionally biased region" description="Low complexity" evidence="1">
    <location>
        <begin position="602"/>
        <end position="620"/>
    </location>
</feature>
<organism evidence="2 3">
    <name type="scientific">Limnoglobus roseus</name>
    <dbReference type="NCBI Taxonomy" id="2598579"/>
    <lineage>
        <taxon>Bacteria</taxon>
        <taxon>Pseudomonadati</taxon>
        <taxon>Planctomycetota</taxon>
        <taxon>Planctomycetia</taxon>
        <taxon>Gemmatales</taxon>
        <taxon>Gemmataceae</taxon>
        <taxon>Limnoglobus</taxon>
    </lineage>
</organism>
<dbReference type="Proteomes" id="UP000324974">
    <property type="component" value="Chromosome"/>
</dbReference>
<evidence type="ECO:0008006" key="4">
    <source>
        <dbReference type="Google" id="ProtNLM"/>
    </source>
</evidence>
<reference evidence="3" key="1">
    <citation type="submission" date="2019-08" db="EMBL/GenBank/DDBJ databases">
        <title>Limnoglobus roseus gen. nov., sp. nov., a novel freshwater planctomycete with a giant genome from the family Gemmataceae.</title>
        <authorList>
            <person name="Kulichevskaya I.S."/>
            <person name="Naumoff D.G."/>
            <person name="Miroshnikov K."/>
            <person name="Ivanova A."/>
            <person name="Philippov D.A."/>
            <person name="Hakobyan A."/>
            <person name="Rijpstra I.C."/>
            <person name="Sinninghe Damste J.S."/>
            <person name="Liesack W."/>
            <person name="Dedysh S.N."/>
        </authorList>
    </citation>
    <scope>NUCLEOTIDE SEQUENCE [LARGE SCALE GENOMIC DNA]</scope>
    <source>
        <strain evidence="3">PX52</strain>
    </source>
</reference>
<dbReference type="OrthoDB" id="1632915at2"/>